<comment type="caution">
    <text evidence="1">The sequence shown here is derived from an EMBL/GenBank/DDBJ whole genome shotgun (WGS) entry which is preliminary data.</text>
</comment>
<accession>A0ABP0DL66</accession>
<proteinExistence type="predicted"/>
<keyword evidence="2" id="KW-1185">Reference proteome</keyword>
<sequence length="484" mass="54471">MTHGFDSSLLRPLKAAQEQKSTFAAELKRIADRCYAQHVTSTASETTKAAIWDDDVDTEMPDADVHSTEVEDMGVSKTDKAKASDFYCHPCYNDILSLVYHTYASPAQPQWYDAQKTTFLAELERRLESVRALRAPLDTVDEWITAQFHAWLRSQLQDAVALQTLLENWDTEKDIFQARLADSALTVPELLRDIVSKAVSFVNGDQVRVVADAETAAKTLQDTSSPSKKSAVLLGSLYPDGVPDLPAVRAIEKKLLQGTMGLDEGLRELIRDIYDGEDEGALAAKTEKHRKRLAEMRRAKAAHEAQKLKKMKPVDVPYFLQDDTSCAACRKASDPQKSPFCMVCFLEVDYCLRQNQTVWCTTTCMKENYPNMHAPLATVAAAPNQKPTLRETNHGTVYCNDRCAARDFRRHREKVHLPNREIRAEQRDDTADLVYSTVTKTGYKATDISKHLLSIREAMSSCQKKHPDWSLAEIKVKITLPWSA</sequence>
<name>A0ABP0DL66_9PEZI</name>
<protein>
    <submittedName>
        <fullName evidence="1">Uncharacterized protein</fullName>
    </submittedName>
</protein>
<reference evidence="1 2" key="1">
    <citation type="submission" date="2024-01" db="EMBL/GenBank/DDBJ databases">
        <authorList>
            <person name="Allen C."/>
            <person name="Tagirdzhanova G."/>
        </authorList>
    </citation>
    <scope>NUCLEOTIDE SEQUENCE [LARGE SCALE GENOMIC DNA]</scope>
    <source>
        <strain evidence="1 2">CBS 573.63</strain>
    </source>
</reference>
<gene>
    <name evidence="1" type="ORF">SEPCBS57363_003151</name>
</gene>
<organism evidence="1 2">
    <name type="scientific">Sporothrix epigloea</name>
    <dbReference type="NCBI Taxonomy" id="1892477"/>
    <lineage>
        <taxon>Eukaryota</taxon>
        <taxon>Fungi</taxon>
        <taxon>Dikarya</taxon>
        <taxon>Ascomycota</taxon>
        <taxon>Pezizomycotina</taxon>
        <taxon>Sordariomycetes</taxon>
        <taxon>Sordariomycetidae</taxon>
        <taxon>Ophiostomatales</taxon>
        <taxon>Ophiostomataceae</taxon>
        <taxon>Sporothrix</taxon>
    </lineage>
</organism>
<dbReference type="Proteomes" id="UP001642501">
    <property type="component" value="Unassembled WGS sequence"/>
</dbReference>
<evidence type="ECO:0000313" key="2">
    <source>
        <dbReference type="Proteomes" id="UP001642501"/>
    </source>
</evidence>
<evidence type="ECO:0000313" key="1">
    <source>
        <dbReference type="EMBL" id="CAK7268544.1"/>
    </source>
</evidence>
<dbReference type="EMBL" id="CAWUOM010000047">
    <property type="protein sequence ID" value="CAK7268544.1"/>
    <property type="molecule type" value="Genomic_DNA"/>
</dbReference>